<keyword evidence="2" id="KW-1185">Reference proteome</keyword>
<name>A0A2P1CAN0_9CAUD</name>
<reference evidence="1 2" key="1">
    <citation type="submission" date="2018-01" db="EMBL/GenBank/DDBJ databases">
        <title>Draft Genome Sequence of Salmonella Enteritidis Phage SE131.</title>
        <authorList>
            <person name="Kim Y."/>
            <person name="Han B.K."/>
            <person name="Kim H."/>
            <person name="Kim D."/>
        </authorList>
    </citation>
    <scope>NUCLEOTIDE SEQUENCE [LARGE SCALE GENOMIC DNA]</scope>
</reference>
<dbReference type="GeneID" id="77948251"/>
<protein>
    <submittedName>
        <fullName evidence="1">Uncharacterized protein</fullName>
    </submittedName>
</protein>
<evidence type="ECO:0000313" key="2">
    <source>
        <dbReference type="Proteomes" id="UP000240649"/>
    </source>
</evidence>
<sequence>MIGLLFDILIPRFVTEPFCLSGNDNEGYDAVCAYRYREEGERFDKVADISYFNLFGLMLFIKVRQDTVRNFSREDVL</sequence>
<dbReference type="RefSeq" id="YP_010672126.1">
    <property type="nucleotide sequence ID" value="NC_070974.1"/>
</dbReference>
<proteinExistence type="predicted"/>
<dbReference type="Proteomes" id="UP000240649">
    <property type="component" value="Segment"/>
</dbReference>
<organism evidence="1 2">
    <name type="scientific">Salmonella phage SE131</name>
    <dbReference type="NCBI Taxonomy" id="2081631"/>
    <lineage>
        <taxon>Viruses</taxon>
        <taxon>Duplodnaviria</taxon>
        <taxon>Heunggongvirae</taxon>
        <taxon>Uroviricota</taxon>
        <taxon>Caudoviricetes</taxon>
        <taxon>Grimontviridae</taxon>
        <taxon>Moazamivirus</taxon>
        <taxon>Moazamivirus SE131</taxon>
    </lineage>
</organism>
<evidence type="ECO:0000313" key="1">
    <source>
        <dbReference type="EMBL" id="AVJ48277.1"/>
    </source>
</evidence>
<accession>A0A2P1CAN0</accession>
<dbReference type="KEGG" id="vg:77948251"/>
<dbReference type="EMBL" id="MG873442">
    <property type="protein sequence ID" value="AVJ48277.1"/>
    <property type="molecule type" value="Genomic_DNA"/>
</dbReference>